<dbReference type="CDD" id="cd22289">
    <property type="entry name" value="RecQL4_SLD2_NTD"/>
    <property type="match status" value="1"/>
</dbReference>
<keyword evidence="10" id="KW-1185">Reference proteome</keyword>
<organism evidence="9 10">
    <name type="scientific">Kluyveromyces dobzhanskii CBS 2104</name>
    <dbReference type="NCBI Taxonomy" id="1427455"/>
    <lineage>
        <taxon>Eukaryota</taxon>
        <taxon>Fungi</taxon>
        <taxon>Dikarya</taxon>
        <taxon>Ascomycota</taxon>
        <taxon>Saccharomycotina</taxon>
        <taxon>Saccharomycetes</taxon>
        <taxon>Saccharomycetales</taxon>
        <taxon>Saccharomycetaceae</taxon>
        <taxon>Kluyveromyces</taxon>
    </lineage>
</organism>
<evidence type="ECO:0000256" key="3">
    <source>
        <dbReference type="ARBA" id="ARBA00018363"/>
    </source>
</evidence>
<feature type="compositionally biased region" description="Basic residues" evidence="8">
    <location>
        <begin position="8"/>
        <end position="22"/>
    </location>
</feature>
<dbReference type="GO" id="GO:0006270">
    <property type="term" value="P:DNA replication initiation"/>
    <property type="evidence" value="ECO:0007669"/>
    <property type="project" value="UniProtKB-UniRule"/>
</dbReference>
<evidence type="ECO:0000256" key="7">
    <source>
        <dbReference type="RuleBase" id="RU367067"/>
    </source>
</evidence>
<dbReference type="InterPro" id="IPR021110">
    <property type="entry name" value="DNA_rep_checkpnt_protein"/>
</dbReference>
<protein>
    <recommendedName>
        <fullName evidence="3 7">DNA replication regulator SLD2</fullName>
    </recommendedName>
</protein>
<dbReference type="FunFam" id="1.10.10.1460:FF:000001">
    <property type="entry name" value="DNA replication regulator Sld2"/>
    <property type="match status" value="1"/>
</dbReference>
<dbReference type="PANTHER" id="PTHR28124:SF1">
    <property type="entry name" value="DNA REPLICATION REGULATOR SLD2"/>
    <property type="match status" value="1"/>
</dbReference>
<feature type="compositionally biased region" description="Basic and acidic residues" evidence="8">
    <location>
        <begin position="327"/>
        <end position="344"/>
    </location>
</feature>
<gene>
    <name evidence="9" type="ORF">KLDO_g4263</name>
</gene>
<keyword evidence="4 7" id="KW-0235">DNA replication</keyword>
<comment type="function">
    <text evidence="7">Has a role in the initiation of DNA replication. Required at S-phase checkpoint.</text>
</comment>
<feature type="compositionally biased region" description="Basic residues" evidence="8">
    <location>
        <begin position="373"/>
        <end position="384"/>
    </location>
</feature>
<dbReference type="Pfam" id="PF11719">
    <property type="entry name" value="Drc1-Sld2"/>
    <property type="match status" value="1"/>
</dbReference>
<feature type="compositionally biased region" description="Basic residues" evidence="8">
    <location>
        <begin position="283"/>
        <end position="295"/>
    </location>
</feature>
<dbReference type="GO" id="GO:0000727">
    <property type="term" value="P:double-strand break repair via break-induced replication"/>
    <property type="evidence" value="ECO:0007669"/>
    <property type="project" value="TreeGrafter"/>
</dbReference>
<keyword evidence="5 7" id="KW-0539">Nucleus</keyword>
<dbReference type="Proteomes" id="UP000031516">
    <property type="component" value="Unassembled WGS sequence"/>
</dbReference>
<comment type="similarity">
    <text evidence="2 7">Belongs to the SLD2 family.</text>
</comment>
<proteinExistence type="inferred from homology"/>
<keyword evidence="6 7" id="KW-0131">Cell cycle</keyword>
<feature type="region of interest" description="Disordered" evidence="8">
    <location>
        <begin position="1"/>
        <end position="28"/>
    </location>
</feature>
<comment type="subcellular location">
    <subcellularLocation>
        <location evidence="1 7">Nucleus</location>
    </subcellularLocation>
</comment>
<accession>A0A0A8LD15</accession>
<dbReference type="GO" id="GO:0003688">
    <property type="term" value="F:DNA replication origin binding"/>
    <property type="evidence" value="ECO:0007669"/>
    <property type="project" value="TreeGrafter"/>
</dbReference>
<evidence type="ECO:0000313" key="9">
    <source>
        <dbReference type="EMBL" id="CDO96043.1"/>
    </source>
</evidence>
<dbReference type="InterPro" id="IPR040203">
    <property type="entry name" value="Sld2"/>
</dbReference>
<dbReference type="GO" id="GO:1902977">
    <property type="term" value="P:mitotic DNA replication preinitiation complex assembly"/>
    <property type="evidence" value="ECO:0007669"/>
    <property type="project" value="TreeGrafter"/>
</dbReference>
<evidence type="ECO:0000313" key="10">
    <source>
        <dbReference type="Proteomes" id="UP000031516"/>
    </source>
</evidence>
<evidence type="ECO:0000256" key="8">
    <source>
        <dbReference type="SAM" id="MobiDB-lite"/>
    </source>
</evidence>
<evidence type="ECO:0000256" key="4">
    <source>
        <dbReference type="ARBA" id="ARBA00022705"/>
    </source>
</evidence>
<reference evidence="9 10" key="1">
    <citation type="submission" date="2014-03" db="EMBL/GenBank/DDBJ databases">
        <title>The genome of Kluyveromyces dobzhanskii.</title>
        <authorList>
            <person name="Nystedt B."/>
            <person name="Astrom S."/>
        </authorList>
    </citation>
    <scope>NUCLEOTIDE SEQUENCE [LARGE SCALE GENOMIC DNA]</scope>
    <source>
        <strain evidence="9 10">CBS 2104</strain>
    </source>
</reference>
<feature type="region of interest" description="Disordered" evidence="8">
    <location>
        <begin position="327"/>
        <end position="384"/>
    </location>
</feature>
<dbReference type="GO" id="GO:0031261">
    <property type="term" value="C:DNA replication preinitiation complex"/>
    <property type="evidence" value="ECO:0007669"/>
    <property type="project" value="TreeGrafter"/>
</dbReference>
<evidence type="ECO:0000256" key="1">
    <source>
        <dbReference type="ARBA" id="ARBA00004123"/>
    </source>
</evidence>
<evidence type="ECO:0000256" key="2">
    <source>
        <dbReference type="ARBA" id="ARBA00007276"/>
    </source>
</evidence>
<evidence type="ECO:0000256" key="5">
    <source>
        <dbReference type="ARBA" id="ARBA00023242"/>
    </source>
</evidence>
<feature type="region of interest" description="Disordered" evidence="8">
    <location>
        <begin position="283"/>
        <end position="312"/>
    </location>
</feature>
<name>A0A0A8LD15_9SACH</name>
<evidence type="ECO:0000256" key="6">
    <source>
        <dbReference type="ARBA" id="ARBA00023306"/>
    </source>
</evidence>
<dbReference type="PANTHER" id="PTHR28124">
    <property type="entry name" value="DNA REPLICATION REGULATOR SLD2"/>
    <property type="match status" value="1"/>
</dbReference>
<comment type="caution">
    <text evidence="9">The sequence shown here is derived from an EMBL/GenBank/DDBJ whole genome shotgun (WGS) entry which is preliminary data.</text>
</comment>
<dbReference type="Gene3D" id="1.10.10.1460">
    <property type="match status" value="1"/>
</dbReference>
<dbReference type="GO" id="GO:0003697">
    <property type="term" value="F:single-stranded DNA binding"/>
    <property type="evidence" value="ECO:0007669"/>
    <property type="project" value="TreeGrafter"/>
</dbReference>
<dbReference type="AlphaFoldDB" id="A0A0A8LD15"/>
<dbReference type="OrthoDB" id="8775810at2759"/>
<sequence length="384" mass="43825">MKSSRSNQRNRRQSKGRRRMSRVGHSSNTMDALKIEIKLWERAFEKKHGRLPEKDDIKKDTEIKRRYKQYAQFKKETGKPSVQIAVDRTPIKSDSENLKAEFGPTPQMNGKLVSIFEMKVSTVKDGQFNQEIVGSPMKSTDMVKRQLSFVITPNSSPMKPVPSLSADLSKSGSKYGPNSPMLIGDIGLQLSETPKTLGRTFDLKSSPFSPSPLIKRPAKSLSQLAREHAIIKDEFETNTESFSEFTAIRTLTEKLMQEEHMDKIDEDEQEDATGGLASQYVKKAKTIKKKTRAKMRPAALQEKSTNVPNKNVHEQLAKLKQREYNKLMGKEIEESESDTEHELSKPAQKKQRKSKYNLVSNNFKRLNLPTKAGRNRASKWRGRR</sequence>
<dbReference type="EMBL" id="CCBQ010000046">
    <property type="protein sequence ID" value="CDO96043.1"/>
    <property type="molecule type" value="Genomic_DNA"/>
</dbReference>